<dbReference type="InterPro" id="IPR003961">
    <property type="entry name" value="FN3_dom"/>
</dbReference>
<dbReference type="Proteomes" id="UP000710432">
    <property type="component" value="Unassembled WGS sequence"/>
</dbReference>
<name>A0A8J6G3U6_MICOH</name>
<feature type="chain" id="PRO_5035165835" evidence="1">
    <location>
        <begin position="22"/>
        <end position="591"/>
    </location>
</feature>
<dbReference type="InterPro" id="IPR050650">
    <property type="entry name" value="Type-II_Cytokine-TF_Rcpt"/>
</dbReference>
<dbReference type="InterPro" id="IPR013783">
    <property type="entry name" value="Ig-like_fold"/>
</dbReference>
<dbReference type="PANTHER" id="PTHR20859">
    <property type="entry name" value="INTERFERON/INTERLEUKIN RECEPTOR"/>
    <property type="match status" value="1"/>
</dbReference>
<keyword evidence="1" id="KW-0732">Signal</keyword>
<evidence type="ECO:0000313" key="3">
    <source>
        <dbReference type="EMBL" id="KAH0503158.1"/>
    </source>
</evidence>
<dbReference type="FunFam" id="2.60.40.10:FF:001465">
    <property type="entry name" value="Interleukin-22 receptor subunit alpha-1"/>
    <property type="match status" value="1"/>
</dbReference>
<sequence>MKTLLTMTILAVGSLAAHTAADKSGLLRNVKFRSSNFENILIWEAGPNSTLDTVYSVKYKRQTKLGSLTYNQRYGETEWLAKAGCQRITLKSCNLTLETGNLTEFYYANVTAVNPGNKGHERSGRFSPQQHTTIRPPDVTCIPKVRSIQMLIHPTFTPILSEDGHWLTLEEIFPDLFYSLELRVNHTYQMHLEGKQREYEFLGLTPDTEFLGSITVLAPMWSKRSAPYVCQVKTLPDRTWAYSFSGAVLFSMGFLVGLLCYLGYKYVTKPPVPPNSLNVQRVLTFQPLRFLQEHVLVPVLDLRGPGSHAQPIQYSQVLIPGPRELPGATQRHSLPEVTYIGQSDASILRPTNVPPQQTLSRPSYAPKAVTEVQTPSYAPQIASDAKTLVYSPQQLMKTQPSTYNMQGVLDSWAASYAVCGEDTGQDSTPEVLSSPKHLKSKGQLHGDTLAESCLPGDLSLQGVTSLADKEVKRPKSLPPPLGFCTGRGPDFKALHSDEPETPGYLKGALSLLSSVQIEGHPVSLPLHTHSLSCSPSDQEPSPWGLLDSLVCPKDEGLEAEIEPSAAASELEQPTELDSLFKGLALTVQWES</sequence>
<dbReference type="SUPFAM" id="SSF49265">
    <property type="entry name" value="Fibronectin type III"/>
    <property type="match status" value="2"/>
</dbReference>
<proteinExistence type="predicted"/>
<dbReference type="Pfam" id="PF01108">
    <property type="entry name" value="Tissue_fac"/>
    <property type="match status" value="1"/>
</dbReference>
<feature type="signal peptide" evidence="1">
    <location>
        <begin position="1"/>
        <end position="21"/>
    </location>
</feature>
<evidence type="ECO:0000313" key="4">
    <source>
        <dbReference type="Proteomes" id="UP000710432"/>
    </source>
</evidence>
<dbReference type="Gene3D" id="2.60.40.10">
    <property type="entry name" value="Immunoglobulins"/>
    <property type="match status" value="2"/>
</dbReference>
<evidence type="ECO:0000259" key="2">
    <source>
        <dbReference type="Pfam" id="PF01108"/>
    </source>
</evidence>
<feature type="domain" description="Fibronectin type-III" evidence="2">
    <location>
        <begin position="7"/>
        <end position="117"/>
    </location>
</feature>
<dbReference type="InterPro" id="IPR036116">
    <property type="entry name" value="FN3_sf"/>
</dbReference>
<dbReference type="PANTHER" id="PTHR20859:SF53">
    <property type="entry name" value="INTERLEUKIN-22 RECEPTOR SUBUNIT ALPHA-1"/>
    <property type="match status" value="1"/>
</dbReference>
<dbReference type="AlphaFoldDB" id="A0A8J6G3U6"/>
<organism evidence="3 4">
    <name type="scientific">Microtus ochrogaster</name>
    <name type="common">Prairie vole</name>
    <dbReference type="NCBI Taxonomy" id="79684"/>
    <lineage>
        <taxon>Eukaryota</taxon>
        <taxon>Metazoa</taxon>
        <taxon>Chordata</taxon>
        <taxon>Craniata</taxon>
        <taxon>Vertebrata</taxon>
        <taxon>Euteleostomi</taxon>
        <taxon>Mammalia</taxon>
        <taxon>Eutheria</taxon>
        <taxon>Euarchontoglires</taxon>
        <taxon>Glires</taxon>
        <taxon>Rodentia</taxon>
        <taxon>Myomorpha</taxon>
        <taxon>Muroidea</taxon>
        <taxon>Cricetidae</taxon>
        <taxon>Arvicolinae</taxon>
        <taxon>Microtus</taxon>
    </lineage>
</organism>
<gene>
    <name evidence="3" type="ORF">LTLLF_188190</name>
</gene>
<dbReference type="EMBL" id="JAATJU010025600">
    <property type="protein sequence ID" value="KAH0503158.1"/>
    <property type="molecule type" value="Genomic_DNA"/>
</dbReference>
<evidence type="ECO:0000256" key="1">
    <source>
        <dbReference type="SAM" id="SignalP"/>
    </source>
</evidence>
<dbReference type="GO" id="GO:0004896">
    <property type="term" value="F:cytokine receptor activity"/>
    <property type="evidence" value="ECO:0007669"/>
    <property type="project" value="TreeGrafter"/>
</dbReference>
<accession>A0A8J6G3U6</accession>
<keyword evidence="3" id="KW-0675">Receptor</keyword>
<reference evidence="3" key="1">
    <citation type="submission" date="2020-03" db="EMBL/GenBank/DDBJ databases">
        <title>Studies in the Genomics of Life Span.</title>
        <authorList>
            <person name="Glass D."/>
        </authorList>
    </citation>
    <scope>NUCLEOTIDE SEQUENCE</scope>
    <source>
        <strain evidence="3">LTLLF</strain>
        <tissue evidence="3">Muscle</tissue>
    </source>
</reference>
<dbReference type="GO" id="GO:0005886">
    <property type="term" value="C:plasma membrane"/>
    <property type="evidence" value="ECO:0007669"/>
    <property type="project" value="TreeGrafter"/>
</dbReference>
<protein>
    <submittedName>
        <fullName evidence="3">Interleukin-22 receptor subunit alpha-1</fullName>
    </submittedName>
</protein>
<comment type="caution">
    <text evidence="3">The sequence shown here is derived from an EMBL/GenBank/DDBJ whole genome shotgun (WGS) entry which is preliminary data.</text>
</comment>